<dbReference type="EMBL" id="MFEK01000014">
    <property type="protein sequence ID" value="OGE78224.1"/>
    <property type="molecule type" value="Genomic_DNA"/>
</dbReference>
<comment type="catalytic activity">
    <reaction evidence="1">
        <text>ATP + protein L-histidine = ADP + protein N-phospho-L-histidine.</text>
        <dbReference type="EC" id="2.7.13.3"/>
    </reaction>
</comment>
<dbReference type="GO" id="GO:0005524">
    <property type="term" value="F:ATP binding"/>
    <property type="evidence" value="ECO:0007669"/>
    <property type="project" value="UniProtKB-KW"/>
</dbReference>
<dbReference type="GO" id="GO:0000156">
    <property type="term" value="F:phosphorelay response regulator activity"/>
    <property type="evidence" value="ECO:0007669"/>
    <property type="project" value="TreeGrafter"/>
</dbReference>
<dbReference type="NCBIfam" id="TIGR00229">
    <property type="entry name" value="sensory_box"/>
    <property type="match status" value="1"/>
</dbReference>
<dbReference type="EC" id="2.7.13.3" evidence="3"/>
<dbReference type="SUPFAM" id="SSF47384">
    <property type="entry name" value="Homodimeric domain of signal transducing histidine kinase"/>
    <property type="match status" value="1"/>
</dbReference>
<reference evidence="16 17" key="1">
    <citation type="journal article" date="2016" name="Nat. Commun.">
        <title>Thousands of microbial genomes shed light on interconnected biogeochemical processes in an aquifer system.</title>
        <authorList>
            <person name="Anantharaman K."/>
            <person name="Brown C.T."/>
            <person name="Hug L.A."/>
            <person name="Sharon I."/>
            <person name="Castelle C.J."/>
            <person name="Probst A.J."/>
            <person name="Thomas B.C."/>
            <person name="Singh A."/>
            <person name="Wilkins M.J."/>
            <person name="Karaoz U."/>
            <person name="Brodie E.L."/>
            <person name="Williams K.H."/>
            <person name="Hubbard S.S."/>
            <person name="Banfield J.F."/>
        </authorList>
    </citation>
    <scope>NUCLEOTIDE SEQUENCE [LARGE SCALE GENOMIC DNA]</scope>
</reference>
<evidence type="ECO:0000256" key="11">
    <source>
        <dbReference type="ARBA" id="ARBA00023012"/>
    </source>
</evidence>
<evidence type="ECO:0000313" key="16">
    <source>
        <dbReference type="EMBL" id="OGE78224.1"/>
    </source>
</evidence>
<evidence type="ECO:0000256" key="1">
    <source>
        <dbReference type="ARBA" id="ARBA00000085"/>
    </source>
</evidence>
<dbReference type="GO" id="GO:0006355">
    <property type="term" value="P:regulation of DNA-templated transcription"/>
    <property type="evidence" value="ECO:0007669"/>
    <property type="project" value="InterPro"/>
</dbReference>
<evidence type="ECO:0000259" key="15">
    <source>
        <dbReference type="PROSITE" id="PS50113"/>
    </source>
</evidence>
<evidence type="ECO:0000256" key="8">
    <source>
        <dbReference type="ARBA" id="ARBA00022777"/>
    </source>
</evidence>
<dbReference type="SUPFAM" id="SSF55785">
    <property type="entry name" value="PYP-like sensor domain (PAS domain)"/>
    <property type="match status" value="1"/>
</dbReference>
<dbReference type="InterPro" id="IPR013767">
    <property type="entry name" value="PAS_fold"/>
</dbReference>
<dbReference type="SMART" id="SM00086">
    <property type="entry name" value="PAC"/>
    <property type="match status" value="1"/>
</dbReference>
<evidence type="ECO:0000256" key="2">
    <source>
        <dbReference type="ARBA" id="ARBA00004141"/>
    </source>
</evidence>
<dbReference type="InterPro" id="IPR001610">
    <property type="entry name" value="PAC"/>
</dbReference>
<dbReference type="Pfam" id="PF00512">
    <property type="entry name" value="HisKA"/>
    <property type="match status" value="1"/>
</dbReference>
<dbReference type="SUPFAM" id="SSF55874">
    <property type="entry name" value="ATPase domain of HSP90 chaperone/DNA topoisomerase II/histidine kinase"/>
    <property type="match status" value="1"/>
</dbReference>
<dbReference type="PROSITE" id="PS50113">
    <property type="entry name" value="PAC"/>
    <property type="match status" value="1"/>
</dbReference>
<comment type="caution">
    <text evidence="16">The sequence shown here is derived from an EMBL/GenBank/DDBJ whole genome shotgun (WGS) entry which is preliminary data.</text>
</comment>
<dbReference type="CDD" id="cd16922">
    <property type="entry name" value="HATPase_EvgS-ArcB-TorS-like"/>
    <property type="match status" value="1"/>
</dbReference>
<dbReference type="InterPro" id="IPR000014">
    <property type="entry name" value="PAS"/>
</dbReference>
<keyword evidence="9" id="KW-0067">ATP-binding</keyword>
<dbReference type="GO" id="GO:0007234">
    <property type="term" value="P:osmosensory signaling via phosphorelay pathway"/>
    <property type="evidence" value="ECO:0007669"/>
    <property type="project" value="TreeGrafter"/>
</dbReference>
<comment type="subcellular location">
    <subcellularLocation>
        <location evidence="2">Membrane</location>
        <topology evidence="2">Multi-pass membrane protein</topology>
    </subcellularLocation>
</comment>
<keyword evidence="8" id="KW-0418">Kinase</keyword>
<feature type="domain" description="PAC" evidence="15">
    <location>
        <begin position="107"/>
        <end position="159"/>
    </location>
</feature>
<dbReference type="Gene3D" id="3.30.565.10">
    <property type="entry name" value="Histidine kinase-like ATPase, C-terminal domain"/>
    <property type="match status" value="1"/>
</dbReference>
<dbReference type="PANTHER" id="PTHR42878:SF7">
    <property type="entry name" value="SENSOR HISTIDINE KINASE GLRK"/>
    <property type="match status" value="1"/>
</dbReference>
<feature type="domain" description="Histidine kinase" evidence="13">
    <location>
        <begin position="163"/>
        <end position="383"/>
    </location>
</feature>
<dbReference type="InterPro" id="IPR036890">
    <property type="entry name" value="HATPase_C_sf"/>
</dbReference>
<evidence type="ECO:0000313" key="17">
    <source>
        <dbReference type="Proteomes" id="UP000176864"/>
    </source>
</evidence>
<dbReference type="CDD" id="cd00130">
    <property type="entry name" value="PAS"/>
    <property type="match status" value="1"/>
</dbReference>
<dbReference type="FunFam" id="3.30.565.10:FF:000006">
    <property type="entry name" value="Sensor histidine kinase WalK"/>
    <property type="match status" value="1"/>
</dbReference>
<proteinExistence type="predicted"/>
<dbReference type="Gene3D" id="3.30.450.20">
    <property type="entry name" value="PAS domain"/>
    <property type="match status" value="1"/>
</dbReference>
<dbReference type="InterPro" id="IPR036097">
    <property type="entry name" value="HisK_dim/P_sf"/>
</dbReference>
<dbReference type="GO" id="GO:0016020">
    <property type="term" value="C:membrane"/>
    <property type="evidence" value="ECO:0007669"/>
    <property type="project" value="UniProtKB-SubCell"/>
</dbReference>
<keyword evidence="6" id="KW-0812">Transmembrane</keyword>
<dbReference type="InterPro" id="IPR003594">
    <property type="entry name" value="HATPase_dom"/>
</dbReference>
<keyword evidence="5" id="KW-0808">Transferase</keyword>
<dbReference type="CDD" id="cd00082">
    <property type="entry name" value="HisKA"/>
    <property type="match status" value="1"/>
</dbReference>
<dbReference type="GO" id="GO:0030295">
    <property type="term" value="F:protein kinase activator activity"/>
    <property type="evidence" value="ECO:0007669"/>
    <property type="project" value="TreeGrafter"/>
</dbReference>
<dbReference type="FunFam" id="1.10.287.130:FF:000001">
    <property type="entry name" value="Two-component sensor histidine kinase"/>
    <property type="match status" value="1"/>
</dbReference>
<dbReference type="PROSITE" id="PS50112">
    <property type="entry name" value="PAS"/>
    <property type="match status" value="1"/>
</dbReference>
<organism evidence="16 17">
    <name type="scientific">Candidatus Doudnabacteria bacterium RIFCSPHIGHO2_01_FULL_46_14</name>
    <dbReference type="NCBI Taxonomy" id="1817824"/>
    <lineage>
        <taxon>Bacteria</taxon>
        <taxon>Candidatus Doudnaibacteriota</taxon>
    </lineage>
</organism>
<evidence type="ECO:0000259" key="14">
    <source>
        <dbReference type="PROSITE" id="PS50112"/>
    </source>
</evidence>
<dbReference type="Gene3D" id="1.10.287.130">
    <property type="match status" value="1"/>
</dbReference>
<evidence type="ECO:0000256" key="7">
    <source>
        <dbReference type="ARBA" id="ARBA00022741"/>
    </source>
</evidence>
<dbReference type="GO" id="GO:0000155">
    <property type="term" value="F:phosphorelay sensor kinase activity"/>
    <property type="evidence" value="ECO:0007669"/>
    <property type="project" value="InterPro"/>
</dbReference>
<dbReference type="InterPro" id="IPR050351">
    <property type="entry name" value="BphY/WalK/GraS-like"/>
</dbReference>
<evidence type="ECO:0000256" key="4">
    <source>
        <dbReference type="ARBA" id="ARBA00022553"/>
    </source>
</evidence>
<keyword evidence="11" id="KW-0902">Two-component regulatory system</keyword>
<dbReference type="PROSITE" id="PS50109">
    <property type="entry name" value="HIS_KIN"/>
    <property type="match status" value="1"/>
</dbReference>
<protein>
    <recommendedName>
        <fullName evidence="3">histidine kinase</fullName>
        <ecNumber evidence="3">2.7.13.3</ecNumber>
    </recommendedName>
</protein>
<feature type="domain" description="PAS" evidence="14">
    <location>
        <begin position="34"/>
        <end position="75"/>
    </location>
</feature>
<dbReference type="PANTHER" id="PTHR42878">
    <property type="entry name" value="TWO-COMPONENT HISTIDINE KINASE"/>
    <property type="match status" value="1"/>
</dbReference>
<dbReference type="PRINTS" id="PR00344">
    <property type="entry name" value="BCTRLSENSOR"/>
</dbReference>
<gene>
    <name evidence="16" type="ORF">A2751_03650</name>
</gene>
<dbReference type="InterPro" id="IPR035965">
    <property type="entry name" value="PAS-like_dom_sf"/>
</dbReference>
<dbReference type="InterPro" id="IPR004358">
    <property type="entry name" value="Sig_transdc_His_kin-like_C"/>
</dbReference>
<dbReference type="STRING" id="1817824.A2751_03650"/>
<evidence type="ECO:0000256" key="6">
    <source>
        <dbReference type="ARBA" id="ARBA00022692"/>
    </source>
</evidence>
<dbReference type="SMART" id="SM00388">
    <property type="entry name" value="HisKA"/>
    <property type="match status" value="1"/>
</dbReference>
<name>A0A1F5NL20_9BACT</name>
<dbReference type="InterPro" id="IPR000700">
    <property type="entry name" value="PAS-assoc_C"/>
</dbReference>
<sequence>MDKIAIKNDQDYEISILRERISELEGLTERLRQSEERYRYFFETSPVGIYRTTPEGRILLCNQRLLDMLGYDSFEGIKDRDLEGDGSEPYYPRARFKQLLKIKGEAEILEAAWIKKDGSIIYVRENARAVKDKNGEIIYYEGRVEDITERKNLEQAKEDFISTAAHELRTPLTSLQGYLALLDKEHHGLADKEQAYINKLVKAAHRLHEIVEDLLSVIRLDHRPNVDLVAFQLEPVMEEAANEWRLKAKEERKSIILETQGDYVIQGEPEYTKKIISNLIGNAVKYTENGGTIRITNSRSADDNQPMVLVTVEDNGVGIAKEHHQDIFTKFFRAPNPLSVKAGGTGLGLYIVRQLVEIQHGRIWMESERGVGSKFSFTLPLLDKSRQLPLIQ</sequence>
<evidence type="ECO:0000256" key="12">
    <source>
        <dbReference type="ARBA" id="ARBA00023136"/>
    </source>
</evidence>
<evidence type="ECO:0000256" key="9">
    <source>
        <dbReference type="ARBA" id="ARBA00022840"/>
    </source>
</evidence>
<dbReference type="Proteomes" id="UP000176864">
    <property type="component" value="Unassembled WGS sequence"/>
</dbReference>
<keyword evidence="7" id="KW-0547">Nucleotide-binding</keyword>
<evidence type="ECO:0000259" key="13">
    <source>
        <dbReference type="PROSITE" id="PS50109"/>
    </source>
</evidence>
<evidence type="ECO:0000256" key="10">
    <source>
        <dbReference type="ARBA" id="ARBA00022989"/>
    </source>
</evidence>
<dbReference type="SMART" id="SM00387">
    <property type="entry name" value="HATPase_c"/>
    <property type="match status" value="1"/>
</dbReference>
<dbReference type="Pfam" id="PF02518">
    <property type="entry name" value="HATPase_c"/>
    <property type="match status" value="1"/>
</dbReference>
<dbReference type="InterPro" id="IPR003661">
    <property type="entry name" value="HisK_dim/P_dom"/>
</dbReference>
<keyword evidence="4" id="KW-0597">Phosphoprotein</keyword>
<dbReference type="SMART" id="SM00091">
    <property type="entry name" value="PAS"/>
    <property type="match status" value="1"/>
</dbReference>
<keyword evidence="12" id="KW-0472">Membrane</keyword>
<dbReference type="AlphaFoldDB" id="A0A1F5NL20"/>
<accession>A0A1F5NL20</accession>
<dbReference type="InterPro" id="IPR005467">
    <property type="entry name" value="His_kinase_dom"/>
</dbReference>
<keyword evidence="10" id="KW-1133">Transmembrane helix</keyword>
<dbReference type="Pfam" id="PF00989">
    <property type="entry name" value="PAS"/>
    <property type="match status" value="1"/>
</dbReference>
<evidence type="ECO:0000256" key="3">
    <source>
        <dbReference type="ARBA" id="ARBA00012438"/>
    </source>
</evidence>
<evidence type="ECO:0000256" key="5">
    <source>
        <dbReference type="ARBA" id="ARBA00022679"/>
    </source>
</evidence>